<name>A0A0D3IXP6_EMIH1</name>
<dbReference type="GeneID" id="17262136"/>
<dbReference type="PaxDb" id="2903-EOD16031"/>
<feature type="chain" id="PRO_5044053522" description="Protein-S-isoprenylcysteine O-methyltransferase" evidence="1">
    <location>
        <begin position="19"/>
        <end position="200"/>
    </location>
</feature>
<evidence type="ECO:0000313" key="3">
    <source>
        <dbReference type="Proteomes" id="UP000013827"/>
    </source>
</evidence>
<dbReference type="AlphaFoldDB" id="A0A0D3IXP6"/>
<keyword evidence="3" id="KW-1185">Reference proteome</keyword>
<dbReference type="RefSeq" id="XP_005790137.1">
    <property type="nucleotide sequence ID" value="XM_005790080.1"/>
</dbReference>
<accession>A0A0D3IXP6</accession>
<dbReference type="EnsemblProtists" id="EOD37708">
    <property type="protein sequence ID" value="EOD37708"/>
    <property type="gene ID" value="EMIHUDRAFT_362049"/>
</dbReference>
<dbReference type="Proteomes" id="UP000013827">
    <property type="component" value="Unassembled WGS sequence"/>
</dbReference>
<proteinExistence type="predicted"/>
<evidence type="ECO:0000313" key="2">
    <source>
        <dbReference type="EnsemblProtists" id="EOD16031"/>
    </source>
</evidence>
<evidence type="ECO:0008006" key="4">
    <source>
        <dbReference type="Google" id="ProtNLM"/>
    </source>
</evidence>
<dbReference type="HOGENOM" id="CLU_1368467_0_0_1"/>
<protein>
    <recommendedName>
        <fullName evidence="4">Protein-S-isoprenylcysteine O-methyltransferase</fullName>
    </recommendedName>
</protein>
<reference evidence="3" key="1">
    <citation type="journal article" date="2013" name="Nature">
        <title>Pan genome of the phytoplankton Emiliania underpins its global distribution.</title>
        <authorList>
            <person name="Read B.A."/>
            <person name="Kegel J."/>
            <person name="Klute M.J."/>
            <person name="Kuo A."/>
            <person name="Lefebvre S.C."/>
            <person name="Maumus F."/>
            <person name="Mayer C."/>
            <person name="Miller J."/>
            <person name="Monier A."/>
            <person name="Salamov A."/>
            <person name="Young J."/>
            <person name="Aguilar M."/>
            <person name="Claverie J.M."/>
            <person name="Frickenhaus S."/>
            <person name="Gonzalez K."/>
            <person name="Herman E.K."/>
            <person name="Lin Y.C."/>
            <person name="Napier J."/>
            <person name="Ogata H."/>
            <person name="Sarno A.F."/>
            <person name="Shmutz J."/>
            <person name="Schroeder D."/>
            <person name="de Vargas C."/>
            <person name="Verret F."/>
            <person name="von Dassow P."/>
            <person name="Valentin K."/>
            <person name="Van de Peer Y."/>
            <person name="Wheeler G."/>
            <person name="Dacks J.B."/>
            <person name="Delwiche C.F."/>
            <person name="Dyhrman S.T."/>
            <person name="Glockner G."/>
            <person name="John U."/>
            <person name="Richards T."/>
            <person name="Worden A.Z."/>
            <person name="Zhang X."/>
            <person name="Grigoriev I.V."/>
            <person name="Allen A.E."/>
            <person name="Bidle K."/>
            <person name="Borodovsky M."/>
            <person name="Bowler C."/>
            <person name="Brownlee C."/>
            <person name="Cock J.M."/>
            <person name="Elias M."/>
            <person name="Gladyshev V.N."/>
            <person name="Groth M."/>
            <person name="Guda C."/>
            <person name="Hadaegh A."/>
            <person name="Iglesias-Rodriguez M.D."/>
            <person name="Jenkins J."/>
            <person name="Jones B.M."/>
            <person name="Lawson T."/>
            <person name="Leese F."/>
            <person name="Lindquist E."/>
            <person name="Lobanov A."/>
            <person name="Lomsadze A."/>
            <person name="Malik S.B."/>
            <person name="Marsh M.E."/>
            <person name="Mackinder L."/>
            <person name="Mock T."/>
            <person name="Mueller-Roeber B."/>
            <person name="Pagarete A."/>
            <person name="Parker M."/>
            <person name="Probert I."/>
            <person name="Quesneville H."/>
            <person name="Raines C."/>
            <person name="Rensing S.A."/>
            <person name="Riano-Pachon D.M."/>
            <person name="Richier S."/>
            <person name="Rokitta S."/>
            <person name="Shiraiwa Y."/>
            <person name="Soanes D.M."/>
            <person name="van der Giezen M."/>
            <person name="Wahlund T.M."/>
            <person name="Williams B."/>
            <person name="Wilson W."/>
            <person name="Wolfe G."/>
            <person name="Wurch L.L."/>
        </authorList>
    </citation>
    <scope>NUCLEOTIDE SEQUENCE</scope>
</reference>
<dbReference type="EnsemblProtists" id="EOD16031">
    <property type="protein sequence ID" value="EOD16031"/>
    <property type="gene ID" value="EMIHUDRAFT_436681"/>
</dbReference>
<keyword evidence="1" id="KW-0732">Signal</keyword>
<dbReference type="KEGG" id="ehx:EMIHUDRAFT_436681"/>
<sequence>MRLLLTFLLVFLAYLDICTPPTRLPDEVDGADAVGAAMDGLWRLTPAQQALAAAAATAANMVWCRFAFGDHRKMPATWCAAGLLVGLSGWALRQWSKAVLADSFSYQISAPPSLLSGGPYTYLVHPGYSGIYLHLAGASMLNMGGSKWLRVPVTVATVALAVAVGGKHRVAPEERLLQSQFGDAWAAHVQARWRLLAYPA</sequence>
<organism evidence="2 3">
    <name type="scientific">Emiliania huxleyi (strain CCMP1516)</name>
    <dbReference type="NCBI Taxonomy" id="280463"/>
    <lineage>
        <taxon>Eukaryota</taxon>
        <taxon>Haptista</taxon>
        <taxon>Haptophyta</taxon>
        <taxon>Prymnesiophyceae</taxon>
        <taxon>Isochrysidales</taxon>
        <taxon>Noelaerhabdaceae</taxon>
        <taxon>Emiliania</taxon>
    </lineage>
</organism>
<reference evidence="2" key="2">
    <citation type="submission" date="2024-10" db="UniProtKB">
        <authorList>
            <consortium name="EnsemblProtists"/>
        </authorList>
    </citation>
    <scope>IDENTIFICATION</scope>
</reference>
<dbReference type="Gene3D" id="1.20.120.1630">
    <property type="match status" value="1"/>
</dbReference>
<dbReference type="RefSeq" id="XP_005768460.1">
    <property type="nucleotide sequence ID" value="XM_005768403.1"/>
</dbReference>
<evidence type="ECO:0000256" key="1">
    <source>
        <dbReference type="SAM" id="SignalP"/>
    </source>
</evidence>
<dbReference type="GeneID" id="17282977"/>
<dbReference type="KEGG" id="ehx:EMIHUDRAFT_362049"/>
<feature type="signal peptide" evidence="1">
    <location>
        <begin position="1"/>
        <end position="18"/>
    </location>
</feature>